<dbReference type="AlphaFoldDB" id="A0A140GS29"/>
<sequence length="238" mass="27445">MKKNTILIKEDLENILKTSIKKEREIEGKEELFLDTSNMGSFKILNSFFKESDFDRFLLDVPKALIMSEKEKTLKLKPKFMEVWTVDLAFSVGSEINKVRPCIVISNSFLCGRSNNILVIPITSTDNIMPWHIEIDDNFFTEIKEKTTGVVKMEQLRAVSKGRLGKKVGKVSKEGIIKILIKIMDMSNISSILDIDEEELFNLFNTKMYENAFVENNRIDKKDDKLIIDNLANNFFTT</sequence>
<dbReference type="SUPFAM" id="SSF50118">
    <property type="entry name" value="Cell growth inhibitor/plasmid maintenance toxic component"/>
    <property type="match status" value="1"/>
</dbReference>
<organism evidence="3 4">
    <name type="scientific">Clostridium perfringens</name>
    <dbReference type="NCBI Taxonomy" id="1502"/>
    <lineage>
        <taxon>Bacteria</taxon>
        <taxon>Bacillati</taxon>
        <taxon>Bacillota</taxon>
        <taxon>Clostridia</taxon>
        <taxon>Eubacteriales</taxon>
        <taxon>Clostridiaceae</taxon>
        <taxon>Clostridium</taxon>
    </lineage>
</organism>
<dbReference type="OrthoDB" id="9808744at2"/>
<name>A0A140GS29_CLOPF</name>
<dbReference type="InterPro" id="IPR003477">
    <property type="entry name" value="PemK-like"/>
</dbReference>
<dbReference type="GO" id="GO:0004521">
    <property type="term" value="F:RNA endonuclease activity"/>
    <property type="evidence" value="ECO:0007669"/>
    <property type="project" value="TreeGrafter"/>
</dbReference>
<dbReference type="GO" id="GO:0003677">
    <property type="term" value="F:DNA binding"/>
    <property type="evidence" value="ECO:0007669"/>
    <property type="project" value="InterPro"/>
</dbReference>
<dbReference type="PANTHER" id="PTHR33988">
    <property type="entry name" value="ENDORIBONUCLEASE MAZF-RELATED"/>
    <property type="match status" value="1"/>
</dbReference>
<evidence type="ECO:0000256" key="1">
    <source>
        <dbReference type="ARBA" id="ARBA00007521"/>
    </source>
</evidence>
<evidence type="ECO:0000313" key="4">
    <source>
        <dbReference type="Proteomes" id="UP000070260"/>
    </source>
</evidence>
<dbReference type="PATRIC" id="fig|1502.177.peg.3633"/>
<geneLocation type="plasmid" evidence="3 4">
    <name>pJFP838A</name>
</geneLocation>
<proteinExistence type="inferred from homology"/>
<keyword evidence="3" id="KW-0614">Plasmid</keyword>
<reference evidence="3 4" key="1">
    <citation type="journal article" date="2016" name="PLoS ONE">
        <title>Plasmid Characterization and Chromosome Analysis of Two netF+ Clostridium perfringens Isolates Associated with Foal and Canine Necrotizing Enteritis.</title>
        <authorList>
            <person name="Mehdizadeh Gohari I."/>
            <person name="Kropinski A.M."/>
            <person name="Weese S.J."/>
            <person name="Parreira V.R."/>
            <person name="Whitehead A.E."/>
            <person name="Boerlin P."/>
            <person name="Prescott J.F."/>
        </authorList>
    </citation>
    <scope>NUCLEOTIDE SEQUENCE [LARGE SCALE GENOMIC DNA]</scope>
    <source>
        <strain evidence="3 4">JP838</strain>
        <plasmid evidence="4">Plasmid pJFP838A</plasmid>
    </source>
</reference>
<dbReference type="EMBL" id="CP013615">
    <property type="protein sequence ID" value="AMN31338.1"/>
    <property type="molecule type" value="Genomic_DNA"/>
</dbReference>
<dbReference type="Proteomes" id="UP000070260">
    <property type="component" value="Plasmid pJFP838A"/>
</dbReference>
<dbReference type="GO" id="GO:0016075">
    <property type="term" value="P:rRNA catabolic process"/>
    <property type="evidence" value="ECO:0007669"/>
    <property type="project" value="TreeGrafter"/>
</dbReference>
<dbReference type="Gene3D" id="2.30.30.110">
    <property type="match status" value="1"/>
</dbReference>
<evidence type="ECO:0000256" key="2">
    <source>
        <dbReference type="ARBA" id="ARBA00022649"/>
    </source>
</evidence>
<evidence type="ECO:0000313" key="3">
    <source>
        <dbReference type="EMBL" id="AMN31338.1"/>
    </source>
</evidence>
<dbReference type="Pfam" id="PF02452">
    <property type="entry name" value="PemK_toxin"/>
    <property type="match status" value="1"/>
</dbReference>
<accession>A0A140GS29</accession>
<dbReference type="PANTHER" id="PTHR33988:SF2">
    <property type="entry name" value="ENDORIBONUCLEASE MAZF"/>
    <property type="match status" value="1"/>
</dbReference>
<comment type="similarity">
    <text evidence="1">Belongs to the PemK/MazF family.</text>
</comment>
<gene>
    <name evidence="3" type="ORF">JFP838_pA0422</name>
</gene>
<dbReference type="RefSeq" id="WP_061429915.1">
    <property type="nucleotide sequence ID" value="NZ_CATNZX010000001.1"/>
</dbReference>
<keyword evidence="2" id="KW-1277">Toxin-antitoxin system</keyword>
<dbReference type="GO" id="GO:0006402">
    <property type="term" value="P:mRNA catabolic process"/>
    <property type="evidence" value="ECO:0007669"/>
    <property type="project" value="TreeGrafter"/>
</dbReference>
<dbReference type="InterPro" id="IPR011067">
    <property type="entry name" value="Plasmid_toxin/cell-grow_inhib"/>
</dbReference>
<protein>
    <submittedName>
        <fullName evidence="3">Putative growth inhibitor PemK</fullName>
    </submittedName>
</protein>